<feature type="compositionally biased region" description="Polar residues" evidence="11">
    <location>
        <begin position="808"/>
        <end position="820"/>
    </location>
</feature>
<comment type="caution">
    <text evidence="12">The sequence shown here is derived from an EMBL/GenBank/DDBJ whole genome shotgun (WGS) entry which is preliminary data.</text>
</comment>
<gene>
    <name evidence="12" type="ORF">ALTATR162_LOCUS5874</name>
</gene>
<organism evidence="12 13">
    <name type="scientific">Alternaria atra</name>
    <dbReference type="NCBI Taxonomy" id="119953"/>
    <lineage>
        <taxon>Eukaryota</taxon>
        <taxon>Fungi</taxon>
        <taxon>Dikarya</taxon>
        <taxon>Ascomycota</taxon>
        <taxon>Pezizomycotina</taxon>
        <taxon>Dothideomycetes</taxon>
        <taxon>Pleosporomycetidae</taxon>
        <taxon>Pleosporales</taxon>
        <taxon>Pleosporineae</taxon>
        <taxon>Pleosporaceae</taxon>
        <taxon>Alternaria</taxon>
        <taxon>Alternaria sect. Ulocladioides</taxon>
    </lineage>
</organism>
<evidence type="ECO:0000256" key="4">
    <source>
        <dbReference type="ARBA" id="ARBA00022538"/>
    </source>
</evidence>
<dbReference type="Pfam" id="PF02386">
    <property type="entry name" value="TrkH"/>
    <property type="match status" value="1"/>
</dbReference>
<feature type="transmembrane region" description="Helical" evidence="10">
    <location>
        <begin position="86"/>
        <end position="111"/>
    </location>
</feature>
<evidence type="ECO:0000256" key="9">
    <source>
        <dbReference type="ARBA" id="ARBA00023136"/>
    </source>
</evidence>
<dbReference type="GeneID" id="67017700"/>
<dbReference type="EMBL" id="CAJRGZ010000019">
    <property type="protein sequence ID" value="CAG5160636.1"/>
    <property type="molecule type" value="Genomic_DNA"/>
</dbReference>
<evidence type="ECO:0000256" key="7">
    <source>
        <dbReference type="ARBA" id="ARBA00022989"/>
    </source>
</evidence>
<feature type="region of interest" description="Disordered" evidence="11">
    <location>
        <begin position="778"/>
        <end position="853"/>
    </location>
</feature>
<dbReference type="InterPro" id="IPR051143">
    <property type="entry name" value="TrkH_K-transport"/>
</dbReference>
<dbReference type="RefSeq" id="XP_043169429.1">
    <property type="nucleotide sequence ID" value="XM_043313494.1"/>
</dbReference>
<keyword evidence="4 10" id="KW-0633">Potassium transport</keyword>
<keyword evidence="9 10" id="KW-0472">Membrane</keyword>
<feature type="transmembrane region" description="Helical" evidence="10">
    <location>
        <begin position="33"/>
        <end position="52"/>
    </location>
</feature>
<dbReference type="InterPro" id="IPR003445">
    <property type="entry name" value="Cat_transpt"/>
</dbReference>
<keyword evidence="13" id="KW-1185">Reference proteome</keyword>
<evidence type="ECO:0000256" key="11">
    <source>
        <dbReference type="SAM" id="MobiDB-lite"/>
    </source>
</evidence>
<comment type="similarity">
    <text evidence="2 10">Belongs to the TrkH potassium transport family.</text>
</comment>
<keyword evidence="7 10" id="KW-1133">Transmembrane helix</keyword>
<evidence type="ECO:0000256" key="8">
    <source>
        <dbReference type="ARBA" id="ARBA00023065"/>
    </source>
</evidence>
<reference evidence="12" key="1">
    <citation type="submission" date="2021-05" db="EMBL/GenBank/DDBJ databases">
        <authorList>
            <person name="Stam R."/>
        </authorList>
    </citation>
    <scope>NUCLEOTIDE SEQUENCE</scope>
    <source>
        <strain evidence="12">CS162</strain>
    </source>
</reference>
<evidence type="ECO:0000256" key="2">
    <source>
        <dbReference type="ARBA" id="ARBA00009137"/>
    </source>
</evidence>
<feature type="transmembrane region" description="Helical" evidence="10">
    <location>
        <begin position="426"/>
        <end position="450"/>
    </location>
</feature>
<dbReference type="Proteomes" id="UP000676310">
    <property type="component" value="Unassembled WGS sequence"/>
</dbReference>
<evidence type="ECO:0000256" key="3">
    <source>
        <dbReference type="ARBA" id="ARBA00022448"/>
    </source>
</evidence>
<feature type="region of interest" description="Disordered" evidence="11">
    <location>
        <begin position="190"/>
        <end position="281"/>
    </location>
</feature>
<dbReference type="GO" id="GO:0030007">
    <property type="term" value="P:intracellular potassium ion homeostasis"/>
    <property type="evidence" value="ECO:0007669"/>
    <property type="project" value="UniProtKB-UniRule"/>
</dbReference>
<feature type="compositionally biased region" description="Basic and acidic residues" evidence="11">
    <location>
        <begin position="297"/>
        <end position="310"/>
    </location>
</feature>
<dbReference type="PANTHER" id="PTHR31064:SF30">
    <property type="entry name" value="HIGH-AFFINITY POTASSIUM TRANSPORT PROTEIN-RELATED"/>
    <property type="match status" value="1"/>
</dbReference>
<protein>
    <recommendedName>
        <fullName evidence="10">Potassium transport protein</fullName>
    </recommendedName>
</protein>
<feature type="transmembrane region" description="Helical" evidence="10">
    <location>
        <begin position="561"/>
        <end position="581"/>
    </location>
</feature>
<evidence type="ECO:0000256" key="5">
    <source>
        <dbReference type="ARBA" id="ARBA00022692"/>
    </source>
</evidence>
<dbReference type="OrthoDB" id="9999863at2759"/>
<dbReference type="PANTHER" id="PTHR31064">
    <property type="entry name" value="POTASSIUM TRANSPORT PROTEIN DDB_G0292412-RELATED"/>
    <property type="match status" value="1"/>
</dbReference>
<dbReference type="InterPro" id="IPR004773">
    <property type="entry name" value="K/Na_transp_Trk1/HKT1"/>
</dbReference>
<dbReference type="NCBIfam" id="TIGR00934">
    <property type="entry name" value="2a38euk"/>
    <property type="match status" value="1"/>
</dbReference>
<comment type="subcellular location">
    <subcellularLocation>
        <location evidence="1">Membrane</location>
        <topology evidence="1">Multi-pass membrane protein</topology>
    </subcellularLocation>
</comment>
<evidence type="ECO:0000256" key="10">
    <source>
        <dbReference type="PIRNR" id="PIRNR002450"/>
    </source>
</evidence>
<keyword evidence="3 10" id="KW-0813">Transport</keyword>
<feature type="region of interest" description="Disordered" evidence="11">
    <location>
        <begin position="297"/>
        <end position="393"/>
    </location>
</feature>
<feature type="region of interest" description="Disordered" evidence="11">
    <location>
        <begin position="131"/>
        <end position="151"/>
    </location>
</feature>
<keyword evidence="8 10" id="KW-0406">Ion transport</keyword>
<evidence type="ECO:0000313" key="13">
    <source>
        <dbReference type="Proteomes" id="UP000676310"/>
    </source>
</evidence>
<dbReference type="PIRSF" id="PIRSF002450">
    <property type="entry name" value="K+_transpter_TRK"/>
    <property type="match status" value="1"/>
</dbReference>
<feature type="transmembrane region" description="Helical" evidence="10">
    <location>
        <begin position="626"/>
        <end position="643"/>
    </location>
</feature>
<proteinExistence type="inferred from homology"/>
<dbReference type="GO" id="GO:0005886">
    <property type="term" value="C:plasma membrane"/>
    <property type="evidence" value="ECO:0007669"/>
    <property type="project" value="InterPro"/>
</dbReference>
<evidence type="ECO:0000313" key="12">
    <source>
        <dbReference type="EMBL" id="CAG5160636.1"/>
    </source>
</evidence>
<dbReference type="GO" id="GO:0140107">
    <property type="term" value="F:high-affinity potassium ion transmembrane transporter activity"/>
    <property type="evidence" value="ECO:0007669"/>
    <property type="project" value="TreeGrafter"/>
</dbReference>
<evidence type="ECO:0000256" key="6">
    <source>
        <dbReference type="ARBA" id="ARBA00022958"/>
    </source>
</evidence>
<dbReference type="InterPro" id="IPR015958">
    <property type="entry name" value="Trk1_fungi"/>
</dbReference>
<keyword evidence="6 10" id="KW-0630">Potassium</keyword>
<feature type="transmembrane region" description="Helical" evidence="10">
    <location>
        <begin position="707"/>
        <end position="726"/>
    </location>
</feature>
<dbReference type="GO" id="GO:1990573">
    <property type="term" value="P:potassium ion import across plasma membrane"/>
    <property type="evidence" value="ECO:0007669"/>
    <property type="project" value="TreeGrafter"/>
</dbReference>
<feature type="transmembrane region" description="Helical" evidence="10">
    <location>
        <begin position="678"/>
        <end position="695"/>
    </location>
</feature>
<name>A0A8J2I1W6_9PLEO</name>
<dbReference type="AlphaFoldDB" id="A0A8J2I1W6"/>
<feature type="transmembrane region" description="Helical" evidence="10">
    <location>
        <begin position="496"/>
        <end position="519"/>
    </location>
</feature>
<keyword evidence="5 10" id="KW-0812">Transmembrane</keyword>
<accession>A0A8J2I1W6</accession>
<sequence>MFGPWLVMFAWVKKRTPSSLKALIPHANFITLHYAYIVSWALIGSVIIYGGGRIPYVDALFFASGAATQSGLNTIDINLLDLYQQITIYIITSLCTPIFIHSSVVVVRLYWFEKRFQNIVLERGNRSGRTRTLSRRKSEMKAVTDRNVGQEEQAVGAREIRVMRGSSGHAHGGTIANEFAFSDGLDWTGNGINPRRSSSSEDEMPPFRPTTPIQNAPTGIVWADNLSTPTDKKPTESLEESPGGRLPQSNKERSIAFVEAQRNPTARNKLRIPGPRDFDQGLIPEAIKGEELDRVASRLSHESHPKRERSNSVPHALNGDDRPLRNHITIDVPDRQARPTGHSVYDRTRTNDGDANAPAPSMHLRNRSRSRTLTSFLTRNKDEEEEEDPMPYLSWTPTLGRNSNFVDLTEEQREELGGIEYRALKLLAMILIIFYLGWHTIGVICLAPWINHDSHYSNVVREVGIDPTWWGFFTSASLFNDLGFTLTPDSMVSFQLAVWPLVLGTFLIIIGNTGFPCMLRFTIWLYSKMVPKSSAIWEELRFLLDHPRRCFTLLFPSKANWWLFWILVILNGVDLIFFIILDLNDPTVTSLSGGHRFLAGLFQAASTRTAGFAVVNIADLHPAVQVSYLIMMYISIFPIAMSIRQSNVYEEKSLGVWAADDEDEEQSSYLSHHLRRQLSFDLWFVFLGFFLIAIIEGPRLENTNEYAFSLFSVLFEIVSAYGTVGLSQGFPGFNTSFSGQFRTLSKLIIIAMQIRGRHRGLPYALDRAILLPSETLHQKENEDATRRARRASNAMDMGTSMSMDGITRTGTGLSRKSTASGERPPQSKPKQLKRIISGAFSAGPTGQFREKRT</sequence>
<evidence type="ECO:0000256" key="1">
    <source>
        <dbReference type="ARBA" id="ARBA00004141"/>
    </source>
</evidence>